<feature type="domain" description="Protein kinase" evidence="7">
    <location>
        <begin position="1"/>
        <end position="302"/>
    </location>
</feature>
<dbReference type="Gene3D" id="1.10.510.10">
    <property type="entry name" value="Transferase(Phosphotransferase) domain 1"/>
    <property type="match status" value="1"/>
</dbReference>
<dbReference type="PANTHER" id="PTHR45646">
    <property type="entry name" value="SERINE/THREONINE-PROTEIN KINASE DOA-RELATED"/>
    <property type="match status" value="1"/>
</dbReference>
<dbReference type="GO" id="GO:0004674">
    <property type="term" value="F:protein serine/threonine kinase activity"/>
    <property type="evidence" value="ECO:0007669"/>
    <property type="project" value="UniProtKB-KW"/>
</dbReference>
<dbReference type="SMART" id="SM00220">
    <property type="entry name" value="S_TKc"/>
    <property type="match status" value="1"/>
</dbReference>
<dbReference type="Pfam" id="PF00069">
    <property type="entry name" value="Pkinase"/>
    <property type="match status" value="1"/>
</dbReference>
<comment type="caution">
    <text evidence="8">The sequence shown here is derived from an EMBL/GenBank/DDBJ whole genome shotgun (WGS) entry which is preliminary data.</text>
</comment>
<protein>
    <recommendedName>
        <fullName evidence="7">Protein kinase domain-containing protein</fullName>
    </recommendedName>
</protein>
<dbReference type="EMBL" id="ASPP01020907">
    <property type="protein sequence ID" value="ETO12997.1"/>
    <property type="molecule type" value="Genomic_DNA"/>
</dbReference>
<dbReference type="GO" id="GO:0005634">
    <property type="term" value="C:nucleus"/>
    <property type="evidence" value="ECO:0007669"/>
    <property type="project" value="TreeGrafter"/>
</dbReference>
<accession>X6MHU8</accession>
<evidence type="ECO:0000256" key="1">
    <source>
        <dbReference type="ARBA" id="ARBA00022527"/>
    </source>
</evidence>
<dbReference type="InterPro" id="IPR011009">
    <property type="entry name" value="Kinase-like_dom_sf"/>
</dbReference>
<evidence type="ECO:0000313" key="8">
    <source>
        <dbReference type="EMBL" id="ETO12997.1"/>
    </source>
</evidence>
<keyword evidence="9" id="KW-1185">Reference proteome</keyword>
<reference evidence="8 9" key="1">
    <citation type="journal article" date="2013" name="Curr. Biol.">
        <title>The Genome of the Foraminiferan Reticulomyxa filosa.</title>
        <authorList>
            <person name="Glockner G."/>
            <person name="Hulsmann N."/>
            <person name="Schleicher M."/>
            <person name="Noegel A.A."/>
            <person name="Eichinger L."/>
            <person name="Gallinger C."/>
            <person name="Pawlowski J."/>
            <person name="Sierra R."/>
            <person name="Euteneuer U."/>
            <person name="Pillet L."/>
            <person name="Moustafa A."/>
            <person name="Platzer M."/>
            <person name="Groth M."/>
            <person name="Szafranski K."/>
            <person name="Schliwa M."/>
        </authorList>
    </citation>
    <scope>NUCLEOTIDE SEQUENCE [LARGE SCALE GENOMIC DNA]</scope>
</reference>
<keyword evidence="3" id="KW-0547">Nucleotide-binding</keyword>
<keyword evidence="6" id="KW-1133">Transmembrane helix</keyword>
<sequence length="397" mass="47144">MAILAWFSDCMARPFMRSCPKIAIVHFQTRLSETWLHKYAQQFTVWFSIFDTKQNFTNATNKYIIIITTNIDVCVFLHQMDIIFTDLKPENIVFVDGRTKEVTTAGNVSCIIHTNIYLFKVQYYPIDTRIKIVDFGSAVYEPKYDPNNKASWKFRDGYTYLIQTRHYRAPEVVLEMPWKRPVDIWSIGCVILEFLHGSMVFNTHCSIDHLNQMQIMIGEIPQKLIDLAPDEKAEELFHIETMSLRMEDAKRSRVQSRSLGTYFDFKKPEHVDLFDLIQRMLKWFAADRITAEERLQDKNDNFEIKIKEKILFLCLSVFYREMLLMPNIPKLRIDCSFMHALLFQRAVFEKKCAQVRIILEFLVCLFFNFGLSFFVKIFAIVNEFIFLMLLHKIWHTY</sequence>
<keyword evidence="6" id="KW-0812">Transmembrane</keyword>
<keyword evidence="2" id="KW-0808">Transferase</keyword>
<dbReference type="PROSITE" id="PS50011">
    <property type="entry name" value="PROTEIN_KINASE_DOM"/>
    <property type="match status" value="1"/>
</dbReference>
<dbReference type="InterPro" id="IPR051175">
    <property type="entry name" value="CLK_kinases"/>
</dbReference>
<dbReference type="SUPFAM" id="SSF56112">
    <property type="entry name" value="Protein kinase-like (PK-like)"/>
    <property type="match status" value="1"/>
</dbReference>
<dbReference type="OrthoDB" id="283111at2759"/>
<dbReference type="Proteomes" id="UP000023152">
    <property type="component" value="Unassembled WGS sequence"/>
</dbReference>
<evidence type="ECO:0000256" key="3">
    <source>
        <dbReference type="ARBA" id="ARBA00022741"/>
    </source>
</evidence>
<evidence type="ECO:0000256" key="6">
    <source>
        <dbReference type="SAM" id="Phobius"/>
    </source>
</evidence>
<dbReference type="GO" id="GO:0005524">
    <property type="term" value="F:ATP binding"/>
    <property type="evidence" value="ECO:0007669"/>
    <property type="project" value="UniProtKB-KW"/>
</dbReference>
<feature type="transmembrane region" description="Helical" evidence="6">
    <location>
        <begin position="357"/>
        <end position="390"/>
    </location>
</feature>
<gene>
    <name evidence="8" type="ORF">RFI_24381</name>
</gene>
<evidence type="ECO:0000256" key="2">
    <source>
        <dbReference type="ARBA" id="ARBA00022679"/>
    </source>
</evidence>
<keyword evidence="1" id="KW-0723">Serine/threonine-protein kinase</keyword>
<evidence type="ECO:0000259" key="7">
    <source>
        <dbReference type="PROSITE" id="PS50011"/>
    </source>
</evidence>
<dbReference type="AlphaFoldDB" id="X6MHU8"/>
<keyword evidence="4" id="KW-0418">Kinase</keyword>
<organism evidence="8 9">
    <name type="scientific">Reticulomyxa filosa</name>
    <dbReference type="NCBI Taxonomy" id="46433"/>
    <lineage>
        <taxon>Eukaryota</taxon>
        <taxon>Sar</taxon>
        <taxon>Rhizaria</taxon>
        <taxon>Retaria</taxon>
        <taxon>Foraminifera</taxon>
        <taxon>Monothalamids</taxon>
        <taxon>Reticulomyxidae</taxon>
        <taxon>Reticulomyxa</taxon>
    </lineage>
</organism>
<name>X6MHU8_RETFI</name>
<keyword evidence="6" id="KW-0472">Membrane</keyword>
<evidence type="ECO:0000256" key="5">
    <source>
        <dbReference type="ARBA" id="ARBA00022840"/>
    </source>
</evidence>
<evidence type="ECO:0000313" key="9">
    <source>
        <dbReference type="Proteomes" id="UP000023152"/>
    </source>
</evidence>
<evidence type="ECO:0000256" key="4">
    <source>
        <dbReference type="ARBA" id="ARBA00022777"/>
    </source>
</evidence>
<keyword evidence="5" id="KW-0067">ATP-binding</keyword>
<dbReference type="PANTHER" id="PTHR45646:SF11">
    <property type="entry name" value="SERINE_THREONINE-PROTEIN KINASE DOA"/>
    <property type="match status" value="1"/>
</dbReference>
<dbReference type="InterPro" id="IPR000719">
    <property type="entry name" value="Prot_kinase_dom"/>
</dbReference>
<proteinExistence type="predicted"/>